<proteinExistence type="predicted"/>
<feature type="compositionally biased region" description="Basic and acidic residues" evidence="1">
    <location>
        <begin position="156"/>
        <end position="169"/>
    </location>
</feature>
<evidence type="ECO:0000256" key="1">
    <source>
        <dbReference type="SAM" id="MobiDB-lite"/>
    </source>
</evidence>
<keyword evidence="5" id="KW-1185">Reference proteome</keyword>
<reference evidence="4" key="1">
    <citation type="journal article" date="2020" name="Stud. Mycol.">
        <title>101 Dothideomycetes genomes: a test case for predicting lifestyles and emergence of pathogens.</title>
        <authorList>
            <person name="Haridas S."/>
            <person name="Albert R."/>
            <person name="Binder M."/>
            <person name="Bloem J."/>
            <person name="Labutti K."/>
            <person name="Salamov A."/>
            <person name="Andreopoulos B."/>
            <person name="Baker S."/>
            <person name="Barry K."/>
            <person name="Bills G."/>
            <person name="Bluhm B."/>
            <person name="Cannon C."/>
            <person name="Castanera R."/>
            <person name="Culley D."/>
            <person name="Daum C."/>
            <person name="Ezra D."/>
            <person name="Gonzalez J."/>
            <person name="Henrissat B."/>
            <person name="Kuo A."/>
            <person name="Liang C."/>
            <person name="Lipzen A."/>
            <person name="Lutzoni F."/>
            <person name="Magnuson J."/>
            <person name="Mondo S."/>
            <person name="Nolan M."/>
            <person name="Ohm R."/>
            <person name="Pangilinan J."/>
            <person name="Park H.-J."/>
            <person name="Ramirez L."/>
            <person name="Alfaro M."/>
            <person name="Sun H."/>
            <person name="Tritt A."/>
            <person name="Yoshinaga Y."/>
            <person name="Zwiers L.-H."/>
            <person name="Turgeon B."/>
            <person name="Goodwin S."/>
            <person name="Spatafora J."/>
            <person name="Crous P."/>
            <person name="Grigoriev I."/>
        </authorList>
    </citation>
    <scope>NUCLEOTIDE SEQUENCE</scope>
    <source>
        <strain evidence="4">CBS 101060</strain>
    </source>
</reference>
<name>A0A9P4SFD4_9PEZI</name>
<dbReference type="InterPro" id="IPR049256">
    <property type="entry name" value="Get5_C"/>
</dbReference>
<evidence type="ECO:0000259" key="2">
    <source>
        <dbReference type="Pfam" id="PF12754"/>
    </source>
</evidence>
<feature type="domain" description="Get5 C-terminal" evidence="3">
    <location>
        <begin position="174"/>
        <end position="223"/>
    </location>
</feature>
<dbReference type="InterPro" id="IPR029071">
    <property type="entry name" value="Ubiquitin-like_domsf"/>
</dbReference>
<evidence type="ECO:0000313" key="4">
    <source>
        <dbReference type="EMBL" id="KAF2841658.1"/>
    </source>
</evidence>
<feature type="region of interest" description="Disordered" evidence="1">
    <location>
        <begin position="155"/>
        <end position="183"/>
    </location>
</feature>
<feature type="region of interest" description="Disordered" evidence="1">
    <location>
        <begin position="25"/>
        <end position="65"/>
    </location>
</feature>
<accession>A0A9P4SFD4</accession>
<comment type="caution">
    <text evidence="4">The sequence shown here is derived from an EMBL/GenBank/DDBJ whole genome shotgun (WGS) entry which is preliminary data.</text>
</comment>
<evidence type="ECO:0008006" key="6">
    <source>
        <dbReference type="Google" id="ProtNLM"/>
    </source>
</evidence>
<dbReference type="Proteomes" id="UP000799429">
    <property type="component" value="Unassembled WGS sequence"/>
</dbReference>
<evidence type="ECO:0000259" key="3">
    <source>
        <dbReference type="Pfam" id="PF17183"/>
    </source>
</evidence>
<protein>
    <recommendedName>
        <fullName evidence="6">Ubiquitin-like domain-containing protein</fullName>
    </recommendedName>
</protein>
<sequence>MTELSFARQFLAALDTRPVKLSSDYIADPKQYPASTPTILPKHSTPKRKRAPQSADPSSTPKPASSDILVTLKCLKPPSYPLTLPSSPTTSIHELKTAYSTHIHVLSSKIKVLWQKKPVLDSKVLKELLGGEGGDMPGDAEFTIMVLGGAVPTLEGPKENEAEPEKMDVDPPTAPVAQGPSGAEVVQTKEFWEDLKGFLVQRVRDEAEGERLVELFKNAWESRGSRP</sequence>
<dbReference type="InterPro" id="IPR024737">
    <property type="entry name" value="Get5_N"/>
</dbReference>
<dbReference type="Gene3D" id="1.10.286.70">
    <property type="entry name" value="Get5 dimerization domain"/>
    <property type="match status" value="1"/>
</dbReference>
<dbReference type="OrthoDB" id="5366541at2759"/>
<organism evidence="4 5">
    <name type="scientific">Patellaria atrata CBS 101060</name>
    <dbReference type="NCBI Taxonomy" id="1346257"/>
    <lineage>
        <taxon>Eukaryota</taxon>
        <taxon>Fungi</taxon>
        <taxon>Dikarya</taxon>
        <taxon>Ascomycota</taxon>
        <taxon>Pezizomycotina</taxon>
        <taxon>Dothideomycetes</taxon>
        <taxon>Dothideomycetes incertae sedis</taxon>
        <taxon>Patellariales</taxon>
        <taxon>Patellariaceae</taxon>
        <taxon>Patellaria</taxon>
    </lineage>
</organism>
<evidence type="ECO:0000313" key="5">
    <source>
        <dbReference type="Proteomes" id="UP000799429"/>
    </source>
</evidence>
<dbReference type="Pfam" id="PF12754">
    <property type="entry name" value="Get5_N"/>
    <property type="match status" value="1"/>
</dbReference>
<dbReference type="AlphaFoldDB" id="A0A9P4SFD4"/>
<feature type="domain" description="Get5 N-terminal" evidence="2">
    <location>
        <begin position="6"/>
        <end position="149"/>
    </location>
</feature>
<dbReference type="Pfam" id="PF17183">
    <property type="entry name" value="Get5_C"/>
    <property type="match status" value="1"/>
</dbReference>
<dbReference type="EMBL" id="MU006091">
    <property type="protein sequence ID" value="KAF2841658.1"/>
    <property type="molecule type" value="Genomic_DNA"/>
</dbReference>
<dbReference type="SUPFAM" id="SSF54236">
    <property type="entry name" value="Ubiquitin-like"/>
    <property type="match status" value="1"/>
</dbReference>
<gene>
    <name evidence="4" type="ORF">M501DRAFT_929168</name>
</gene>